<reference evidence="1 2" key="1">
    <citation type="journal article" date="2019" name="Nat. Ecol. Evol.">
        <title>Megaphylogeny resolves global patterns of mushroom evolution.</title>
        <authorList>
            <person name="Varga T."/>
            <person name="Krizsan K."/>
            <person name="Foldi C."/>
            <person name="Dima B."/>
            <person name="Sanchez-Garcia M."/>
            <person name="Sanchez-Ramirez S."/>
            <person name="Szollosi G.J."/>
            <person name="Szarkandi J.G."/>
            <person name="Papp V."/>
            <person name="Albert L."/>
            <person name="Andreopoulos W."/>
            <person name="Angelini C."/>
            <person name="Antonin V."/>
            <person name="Barry K.W."/>
            <person name="Bougher N.L."/>
            <person name="Buchanan P."/>
            <person name="Buyck B."/>
            <person name="Bense V."/>
            <person name="Catcheside P."/>
            <person name="Chovatia M."/>
            <person name="Cooper J."/>
            <person name="Damon W."/>
            <person name="Desjardin D."/>
            <person name="Finy P."/>
            <person name="Geml J."/>
            <person name="Haridas S."/>
            <person name="Hughes K."/>
            <person name="Justo A."/>
            <person name="Karasinski D."/>
            <person name="Kautmanova I."/>
            <person name="Kiss B."/>
            <person name="Kocsube S."/>
            <person name="Kotiranta H."/>
            <person name="LaButti K.M."/>
            <person name="Lechner B.E."/>
            <person name="Liimatainen K."/>
            <person name="Lipzen A."/>
            <person name="Lukacs Z."/>
            <person name="Mihaltcheva S."/>
            <person name="Morgado L.N."/>
            <person name="Niskanen T."/>
            <person name="Noordeloos M.E."/>
            <person name="Ohm R.A."/>
            <person name="Ortiz-Santana B."/>
            <person name="Ovrebo C."/>
            <person name="Racz N."/>
            <person name="Riley R."/>
            <person name="Savchenko A."/>
            <person name="Shiryaev A."/>
            <person name="Soop K."/>
            <person name="Spirin V."/>
            <person name="Szebenyi C."/>
            <person name="Tomsovsky M."/>
            <person name="Tulloss R.E."/>
            <person name="Uehling J."/>
            <person name="Grigoriev I.V."/>
            <person name="Vagvolgyi C."/>
            <person name="Papp T."/>
            <person name="Martin F.M."/>
            <person name="Miettinen O."/>
            <person name="Hibbett D.S."/>
            <person name="Nagy L.G."/>
        </authorList>
    </citation>
    <scope>NUCLEOTIDE SEQUENCE [LARGE SCALE GENOMIC DNA]</scope>
    <source>
        <strain evidence="1 2">HHB13444</strain>
    </source>
</reference>
<evidence type="ECO:0000313" key="2">
    <source>
        <dbReference type="Proteomes" id="UP000308197"/>
    </source>
</evidence>
<dbReference type="EMBL" id="ML212520">
    <property type="protein sequence ID" value="TFK78460.1"/>
    <property type="molecule type" value="Genomic_DNA"/>
</dbReference>
<sequence>MARQLSAIGLIVEALCPPERVRKKYLHNCSLGAKHGMQAGYGKGRLESLGWIHEWCERTCEWHRRRLPAEAQLGPLERYKLMKELLKLTTLPHGYDHPLASQPAHGVR</sequence>
<gene>
    <name evidence="1" type="ORF">K466DRAFT_570824</name>
</gene>
<organism evidence="1 2">
    <name type="scientific">Polyporus arcularius HHB13444</name>
    <dbReference type="NCBI Taxonomy" id="1314778"/>
    <lineage>
        <taxon>Eukaryota</taxon>
        <taxon>Fungi</taxon>
        <taxon>Dikarya</taxon>
        <taxon>Basidiomycota</taxon>
        <taxon>Agaricomycotina</taxon>
        <taxon>Agaricomycetes</taxon>
        <taxon>Polyporales</taxon>
        <taxon>Polyporaceae</taxon>
        <taxon>Polyporus</taxon>
    </lineage>
</organism>
<accession>A0A5C3NR92</accession>
<protein>
    <submittedName>
        <fullName evidence="1">Uncharacterized protein</fullName>
    </submittedName>
</protein>
<dbReference type="InParanoid" id="A0A5C3NR92"/>
<evidence type="ECO:0000313" key="1">
    <source>
        <dbReference type="EMBL" id="TFK78460.1"/>
    </source>
</evidence>
<name>A0A5C3NR92_9APHY</name>
<dbReference type="AlphaFoldDB" id="A0A5C3NR92"/>
<keyword evidence="2" id="KW-1185">Reference proteome</keyword>
<feature type="non-terminal residue" evidence="1">
    <location>
        <position position="108"/>
    </location>
</feature>
<proteinExistence type="predicted"/>
<dbReference type="Proteomes" id="UP000308197">
    <property type="component" value="Unassembled WGS sequence"/>
</dbReference>